<comment type="caution">
    <text evidence="1">The sequence shown here is derived from an EMBL/GenBank/DDBJ whole genome shotgun (WGS) entry which is preliminary data.</text>
</comment>
<keyword evidence="2" id="KW-1185">Reference proteome</keyword>
<proteinExistence type="predicted"/>
<organism evidence="1 2">
    <name type="scientific">Faecalibacter macacae</name>
    <dbReference type="NCBI Taxonomy" id="1859289"/>
    <lineage>
        <taxon>Bacteria</taxon>
        <taxon>Pseudomonadati</taxon>
        <taxon>Bacteroidota</taxon>
        <taxon>Flavobacteriia</taxon>
        <taxon>Flavobacteriales</taxon>
        <taxon>Weeksellaceae</taxon>
        <taxon>Faecalibacter</taxon>
    </lineage>
</organism>
<reference evidence="1 2" key="1">
    <citation type="submission" date="2018-10" db="EMBL/GenBank/DDBJ databases">
        <authorList>
            <person name="Chen X."/>
        </authorList>
    </citation>
    <scope>NUCLEOTIDE SEQUENCE [LARGE SCALE GENOMIC DNA]</scope>
    <source>
        <strain evidence="1 2">YIM 102668</strain>
    </source>
</reference>
<evidence type="ECO:0000313" key="1">
    <source>
        <dbReference type="EMBL" id="RLZ12802.1"/>
    </source>
</evidence>
<dbReference type="AlphaFoldDB" id="A0A3L9MJ59"/>
<name>A0A3L9MJ59_9FLAO</name>
<dbReference type="EMBL" id="RDOJ01000001">
    <property type="protein sequence ID" value="RLZ12802.1"/>
    <property type="molecule type" value="Genomic_DNA"/>
</dbReference>
<evidence type="ECO:0008006" key="3">
    <source>
        <dbReference type="Google" id="ProtNLM"/>
    </source>
</evidence>
<protein>
    <recommendedName>
        <fullName evidence="3">Carboxypeptidase-like regulatory domain-containing protein</fullName>
    </recommendedName>
</protein>
<dbReference type="RefSeq" id="WP_121933376.1">
    <property type="nucleotide sequence ID" value="NZ_RDOJ01000001.1"/>
</dbReference>
<gene>
    <name evidence="1" type="ORF">EAH69_01210</name>
</gene>
<sequence>MKYNLLLIFYFIFFYVNAQTVQLKVIDYSTKNPIENADAYFTISTESYISDKDGKISMNLAHVNPTEELIVSKKEYQSARINATSIQSNLIIKLEKIEEIDLNEAYFTNLKTEDILRKVIENYDKNFNVNKFYFLVDLKQNFKIDTVYENYINLNLQLKFDKGKVKAKSSGIVKNKHEKGIAPLKLDFDKSDYFKHLYVLEGIKSVYDNLLKNQYTTSKLGFTEYAEKKMYEIHLENKEGSKNYFLIDRETFSVVEYKLNLNNRIKTNKNTPLQRNGIISFRYRPYQDAWVLKDSEVNFKMYLEQANNQILEIDFFHQISSWNFSNKPFEYFNKTIDLNQNLHDRF</sequence>
<dbReference type="Proteomes" id="UP000275348">
    <property type="component" value="Unassembled WGS sequence"/>
</dbReference>
<accession>A0A3L9MJ59</accession>
<evidence type="ECO:0000313" key="2">
    <source>
        <dbReference type="Proteomes" id="UP000275348"/>
    </source>
</evidence>
<dbReference type="OrthoDB" id="1428731at2"/>